<evidence type="ECO:0000259" key="1">
    <source>
        <dbReference type="Pfam" id="PF05970"/>
    </source>
</evidence>
<dbReference type="SUPFAM" id="SSF52540">
    <property type="entry name" value="P-loop containing nucleoside triphosphate hydrolases"/>
    <property type="match status" value="1"/>
</dbReference>
<dbReference type="Pfam" id="PF05970">
    <property type="entry name" value="PIF1"/>
    <property type="match status" value="1"/>
</dbReference>
<dbReference type="InterPro" id="IPR027417">
    <property type="entry name" value="P-loop_NTPase"/>
</dbReference>
<dbReference type="AlphaFoldDB" id="X0SE01"/>
<accession>X0SE01</accession>
<evidence type="ECO:0000313" key="2">
    <source>
        <dbReference type="EMBL" id="GAF74117.1"/>
    </source>
</evidence>
<comment type="caution">
    <text evidence="2">The sequence shown here is derived from an EMBL/GenBank/DDBJ whole genome shotgun (WGS) entry which is preliminary data.</text>
</comment>
<dbReference type="FunFam" id="3.40.50.300:FF:001498">
    <property type="entry name" value="ATP-dependent DNA helicase"/>
    <property type="match status" value="1"/>
</dbReference>
<dbReference type="EMBL" id="BARS01006816">
    <property type="protein sequence ID" value="GAF74117.1"/>
    <property type="molecule type" value="Genomic_DNA"/>
</dbReference>
<organism evidence="2">
    <name type="scientific">marine sediment metagenome</name>
    <dbReference type="NCBI Taxonomy" id="412755"/>
    <lineage>
        <taxon>unclassified sequences</taxon>
        <taxon>metagenomes</taxon>
        <taxon>ecological metagenomes</taxon>
    </lineage>
</organism>
<dbReference type="GO" id="GO:0000723">
    <property type="term" value="P:telomere maintenance"/>
    <property type="evidence" value="ECO:0007669"/>
    <property type="project" value="InterPro"/>
</dbReference>
<dbReference type="PANTHER" id="PTHR47642">
    <property type="entry name" value="ATP-DEPENDENT DNA HELICASE"/>
    <property type="match status" value="1"/>
</dbReference>
<proteinExistence type="predicted"/>
<sequence length="230" mass="26366">MMEHTSRSVFITGRAGTGKSTLLDYFRNTTEKSIAVLAPTGVAALNVRGQTIHSFFGFKTNITLERIKKIRYSDEGNNIYKKLDAIVVDEISMVRADLLDCVDKFLRLNGPKRRRPFGGIQMVFFGDLYQLPPVVTGTEKAVIKELYETPYFYSAGVFDSLEMEFIELEKVYRQHEGQFLNLLNSIRNNTIDEDGLGLLSQRYMPQFEPPPNDFYVYMTTTNKLKGEFRP</sequence>
<name>X0SE01_9ZZZZ</name>
<dbReference type="GO" id="GO:0003678">
    <property type="term" value="F:DNA helicase activity"/>
    <property type="evidence" value="ECO:0007669"/>
    <property type="project" value="InterPro"/>
</dbReference>
<feature type="domain" description="DNA helicase Pif1-like DEAD-box helicase" evidence="1">
    <location>
        <begin position="3"/>
        <end position="192"/>
    </location>
</feature>
<dbReference type="Gene3D" id="3.40.50.300">
    <property type="entry name" value="P-loop containing nucleotide triphosphate hydrolases"/>
    <property type="match status" value="1"/>
</dbReference>
<protein>
    <recommendedName>
        <fullName evidence="1">DNA helicase Pif1-like DEAD-box helicase domain-containing protein</fullName>
    </recommendedName>
</protein>
<dbReference type="InterPro" id="IPR051055">
    <property type="entry name" value="PIF1_helicase"/>
</dbReference>
<feature type="non-terminal residue" evidence="2">
    <location>
        <position position="230"/>
    </location>
</feature>
<dbReference type="GO" id="GO:0006281">
    <property type="term" value="P:DNA repair"/>
    <property type="evidence" value="ECO:0007669"/>
    <property type="project" value="InterPro"/>
</dbReference>
<reference evidence="2" key="1">
    <citation type="journal article" date="2014" name="Front. Microbiol.">
        <title>High frequency of phylogenetically diverse reductive dehalogenase-homologous genes in deep subseafloor sedimentary metagenomes.</title>
        <authorList>
            <person name="Kawai M."/>
            <person name="Futagami T."/>
            <person name="Toyoda A."/>
            <person name="Takaki Y."/>
            <person name="Nishi S."/>
            <person name="Hori S."/>
            <person name="Arai W."/>
            <person name="Tsubouchi T."/>
            <person name="Morono Y."/>
            <person name="Uchiyama I."/>
            <person name="Ito T."/>
            <person name="Fujiyama A."/>
            <person name="Inagaki F."/>
            <person name="Takami H."/>
        </authorList>
    </citation>
    <scope>NUCLEOTIDE SEQUENCE</scope>
    <source>
        <strain evidence="2">Expedition CK06-06</strain>
    </source>
</reference>
<dbReference type="InterPro" id="IPR010285">
    <property type="entry name" value="DNA_helicase_pif1-like_DEAD"/>
</dbReference>
<gene>
    <name evidence="2" type="ORF">S01H1_13216</name>
</gene>